<dbReference type="Proteomes" id="UP001501371">
    <property type="component" value="Unassembled WGS sequence"/>
</dbReference>
<dbReference type="Pfam" id="PF04149">
    <property type="entry name" value="DUF397"/>
    <property type="match status" value="1"/>
</dbReference>
<reference evidence="3 4" key="1">
    <citation type="journal article" date="2019" name="Int. J. Syst. Evol. Microbiol.">
        <title>The Global Catalogue of Microorganisms (GCM) 10K type strain sequencing project: providing services to taxonomists for standard genome sequencing and annotation.</title>
        <authorList>
            <consortium name="The Broad Institute Genomics Platform"/>
            <consortium name="The Broad Institute Genome Sequencing Center for Infectious Disease"/>
            <person name="Wu L."/>
            <person name="Ma J."/>
        </authorList>
    </citation>
    <scope>NUCLEOTIDE SEQUENCE [LARGE SCALE GENOMIC DNA]</scope>
    <source>
        <strain evidence="3 4">JCM 12696</strain>
    </source>
</reference>
<organism evidence="3 4">
    <name type="scientific">Streptomyces hebeiensis</name>
    <dbReference type="NCBI Taxonomy" id="229486"/>
    <lineage>
        <taxon>Bacteria</taxon>
        <taxon>Bacillati</taxon>
        <taxon>Actinomycetota</taxon>
        <taxon>Actinomycetes</taxon>
        <taxon>Kitasatosporales</taxon>
        <taxon>Streptomycetaceae</taxon>
        <taxon>Streptomyces</taxon>
    </lineage>
</organism>
<keyword evidence="4" id="KW-1185">Reference proteome</keyword>
<comment type="caution">
    <text evidence="3">The sequence shown here is derived from an EMBL/GenBank/DDBJ whole genome shotgun (WGS) entry which is preliminary data.</text>
</comment>
<evidence type="ECO:0000313" key="3">
    <source>
        <dbReference type="EMBL" id="GAA1187978.1"/>
    </source>
</evidence>
<dbReference type="InterPro" id="IPR007278">
    <property type="entry name" value="DUF397"/>
</dbReference>
<evidence type="ECO:0000256" key="1">
    <source>
        <dbReference type="SAM" id="MobiDB-lite"/>
    </source>
</evidence>
<feature type="compositionally biased region" description="Polar residues" evidence="1">
    <location>
        <begin position="20"/>
        <end position="30"/>
    </location>
</feature>
<feature type="compositionally biased region" description="Basic and acidic residues" evidence="1">
    <location>
        <begin position="33"/>
        <end position="42"/>
    </location>
</feature>
<sequence>MTPEVVGLYRKSSYSGQENNCVEVAPTSNGGRAVRDSKDRTRPPLHFTPAQWHTFLTSTKNRAFSV</sequence>
<feature type="region of interest" description="Disordered" evidence="1">
    <location>
        <begin position="20"/>
        <end position="46"/>
    </location>
</feature>
<evidence type="ECO:0000313" key="4">
    <source>
        <dbReference type="Proteomes" id="UP001501371"/>
    </source>
</evidence>
<dbReference type="EMBL" id="BAAAKV010000054">
    <property type="protein sequence ID" value="GAA1187978.1"/>
    <property type="molecule type" value="Genomic_DNA"/>
</dbReference>
<name>A0ABN1V1C8_9ACTN</name>
<protein>
    <recommendedName>
        <fullName evidence="2">DUF397 domain-containing protein</fullName>
    </recommendedName>
</protein>
<feature type="domain" description="DUF397" evidence="2">
    <location>
        <begin position="10"/>
        <end position="60"/>
    </location>
</feature>
<gene>
    <name evidence="3" type="ORF">GCM10009654_51990</name>
</gene>
<accession>A0ABN1V1C8</accession>
<proteinExistence type="predicted"/>
<evidence type="ECO:0000259" key="2">
    <source>
        <dbReference type="Pfam" id="PF04149"/>
    </source>
</evidence>
<dbReference type="RefSeq" id="WP_344281407.1">
    <property type="nucleotide sequence ID" value="NZ_BAAAKV010000054.1"/>
</dbReference>